<protein>
    <submittedName>
        <fullName evidence="2">Uncharacterized protein</fullName>
    </submittedName>
</protein>
<feature type="coiled-coil region" evidence="1">
    <location>
        <begin position="90"/>
        <end position="117"/>
    </location>
</feature>
<evidence type="ECO:0000313" key="2">
    <source>
        <dbReference type="EMBL" id="AOY82075.1"/>
    </source>
</evidence>
<proteinExistence type="predicted"/>
<feature type="coiled-coil region" evidence="1">
    <location>
        <begin position="146"/>
        <end position="196"/>
    </location>
</feature>
<dbReference type="Proteomes" id="UP000176944">
    <property type="component" value="Chromosome"/>
</dbReference>
<organism evidence="2 3">
    <name type="scientific">Moorena producens (strain JHB)</name>
    <dbReference type="NCBI Taxonomy" id="1454205"/>
    <lineage>
        <taxon>Bacteria</taxon>
        <taxon>Bacillati</taxon>
        <taxon>Cyanobacteriota</taxon>
        <taxon>Cyanophyceae</taxon>
        <taxon>Coleofasciculales</taxon>
        <taxon>Coleofasciculaceae</taxon>
        <taxon>Moorena</taxon>
    </lineage>
</organism>
<gene>
    <name evidence="2" type="ORF">BJP36_21385</name>
</gene>
<evidence type="ECO:0000256" key="1">
    <source>
        <dbReference type="SAM" id="Coils"/>
    </source>
</evidence>
<dbReference type="EMBL" id="CP017708">
    <property type="protein sequence ID" value="AOY82075.1"/>
    <property type="molecule type" value="Genomic_DNA"/>
</dbReference>
<evidence type="ECO:0000313" key="3">
    <source>
        <dbReference type="Proteomes" id="UP000176944"/>
    </source>
</evidence>
<sequence>MNSSISFWLFSWFLLAIYDYQPKNKTIKDSHQIQNLLIYWFFFIFNNYEAIEQDLNFANDKIKWLDYELKESHQQIIGIINKFIVVNNSLRRLHKKNVSLQERVERLELEKQAFLEELDGGAETSNWDYQAWEFMVQKTKGIIVELNQVKTEVKSLLRQNKQLAWDKACLERQLELERAENQCLTMEKQQLNQQKNILAGKLRQKHIETQSLLTEIEALKM</sequence>
<reference evidence="3" key="1">
    <citation type="submission" date="2016-10" db="EMBL/GenBank/DDBJ databases">
        <title>Comparative genomics uncovers the prolific and rare metabolic potential of the cyanobacterial genus Moorea.</title>
        <authorList>
            <person name="Leao T."/>
            <person name="Castelao G."/>
            <person name="Korobeynikov A."/>
            <person name="Monroe E.A."/>
            <person name="Podell S."/>
            <person name="Glukhov E."/>
            <person name="Allen E."/>
            <person name="Gerwick W.H."/>
            <person name="Gerwick L."/>
        </authorList>
    </citation>
    <scope>NUCLEOTIDE SEQUENCE [LARGE SCALE GENOMIC DNA]</scope>
    <source>
        <strain evidence="3">JHB</strain>
    </source>
</reference>
<accession>A0A1D9G3H5</accession>
<dbReference type="AlphaFoldDB" id="A0A1D9G3H5"/>
<keyword evidence="1" id="KW-0175">Coiled coil</keyword>
<name>A0A1D9G3H5_MOOP1</name>